<feature type="region of interest" description="Disordered" evidence="2">
    <location>
        <begin position="149"/>
        <end position="187"/>
    </location>
</feature>
<dbReference type="InterPro" id="IPR029058">
    <property type="entry name" value="AB_hydrolase_fold"/>
</dbReference>
<protein>
    <submittedName>
        <fullName evidence="3">Alpha/beta hydrolase family protein</fullName>
    </submittedName>
</protein>
<evidence type="ECO:0000256" key="2">
    <source>
        <dbReference type="SAM" id="MobiDB-lite"/>
    </source>
</evidence>
<dbReference type="InterPro" id="IPR022529">
    <property type="entry name" value="DUF3530"/>
</dbReference>
<evidence type="ECO:0000256" key="1">
    <source>
        <dbReference type="SAM" id="Coils"/>
    </source>
</evidence>
<dbReference type="EMBL" id="CP137892">
    <property type="protein sequence ID" value="WPC04670.1"/>
    <property type="molecule type" value="Genomic_DNA"/>
</dbReference>
<dbReference type="Gene3D" id="3.40.50.1820">
    <property type="entry name" value="alpha/beta hydrolase"/>
    <property type="match status" value="1"/>
</dbReference>
<accession>A0ABZ0PVY4</accession>
<reference evidence="3 4" key="1">
    <citation type="submission" date="2023-11" db="EMBL/GenBank/DDBJ databases">
        <title>Complete genome of Pseudomonas benzenivorans BA3361.</title>
        <authorList>
            <person name="Shin S.Y."/>
            <person name="Song J."/>
            <person name="Kang H."/>
        </authorList>
    </citation>
    <scope>NUCLEOTIDE SEQUENCE [LARGE SCALE GENOMIC DNA]</scope>
    <source>
        <strain evidence="3 4">HNIBRBA3361</strain>
    </source>
</reference>
<keyword evidence="3" id="KW-0378">Hydrolase</keyword>
<evidence type="ECO:0000313" key="3">
    <source>
        <dbReference type="EMBL" id="WPC04670.1"/>
    </source>
</evidence>
<dbReference type="SUPFAM" id="SSF53474">
    <property type="entry name" value="alpha/beta-Hydrolases"/>
    <property type="match status" value="1"/>
</dbReference>
<evidence type="ECO:0000313" key="4">
    <source>
        <dbReference type="Proteomes" id="UP001305928"/>
    </source>
</evidence>
<dbReference type="Pfam" id="PF12048">
    <property type="entry name" value="DUF3530"/>
    <property type="match status" value="1"/>
</dbReference>
<organism evidence="3 4">
    <name type="scientific">Pseudomonas benzenivorans</name>
    <dbReference type="NCBI Taxonomy" id="556533"/>
    <lineage>
        <taxon>Bacteria</taxon>
        <taxon>Pseudomonadati</taxon>
        <taxon>Pseudomonadota</taxon>
        <taxon>Gammaproteobacteria</taxon>
        <taxon>Pseudomonadales</taxon>
        <taxon>Pseudomonadaceae</taxon>
        <taxon>Pseudomonas</taxon>
    </lineage>
</organism>
<dbReference type="RefSeq" id="WP_318643810.1">
    <property type="nucleotide sequence ID" value="NZ_CP137892.1"/>
</dbReference>
<feature type="coiled-coil region" evidence="1">
    <location>
        <begin position="41"/>
        <end position="68"/>
    </location>
</feature>
<keyword evidence="1" id="KW-0175">Coiled coil</keyword>
<dbReference type="Proteomes" id="UP001305928">
    <property type="component" value="Chromosome"/>
</dbReference>
<dbReference type="GO" id="GO:0016787">
    <property type="term" value="F:hydrolase activity"/>
    <property type="evidence" value="ECO:0007669"/>
    <property type="project" value="UniProtKB-KW"/>
</dbReference>
<feature type="compositionally biased region" description="Low complexity" evidence="2">
    <location>
        <begin position="168"/>
        <end position="179"/>
    </location>
</feature>
<keyword evidence="4" id="KW-1185">Reference proteome</keyword>
<gene>
    <name evidence="3" type="ORF">SBP02_18225</name>
</gene>
<proteinExistence type="predicted"/>
<name>A0ABZ0PVY4_9PSED</name>
<sequence length="324" mass="34782">MPLHPASLALSLLLLGVHAQGDEQSDASTAPAPTEERAPLLERSQVDARALERRLRAQEQQHLQTDAEAFLALWLPANTSEPRGVVILLPGDDASADAPRSVGPLRRKLPDAGWHSLSLSLPDALSDLPPPAQASVPVQDDNPVEAAAVDDTDDAPLEATPSAELGNAEPSSDAPAPAATKDPRQAHAARVLARIEAAIAFAERQQAKPLILLGHGSGAYWAAHYLAERGPTKIRHLLLVAAERPEGFSPGLAELIPGLQLATGDFYYKGLTHDRDAALERLQAGKRLKHPSYTQVALTPLPGAPATEQEQLFRRIRGWLERQR</sequence>